<dbReference type="Proteomes" id="UP000005561">
    <property type="component" value="Unassembled WGS sequence"/>
</dbReference>
<dbReference type="EMBL" id="ACCL02000032">
    <property type="protein sequence ID" value="EET58439.1"/>
    <property type="molecule type" value="Genomic_DNA"/>
</dbReference>
<dbReference type="AlphaFoldDB" id="C6LLP8"/>
<accession>C6LLP8</accession>
<dbReference type="RefSeq" id="WP_006864349.1">
    <property type="nucleotide sequence ID" value="NZ_ACCL02000032.1"/>
</dbReference>
<sequence>MREKKEYIGYEYKEVTVPREQASMYADCYENFGWEMEETVQPSENIRPVSHNVTLRMKRNRKIVNKMELTRLQRNFEACTHEIEVMEEAKTRMPTVWALVTGIIGTAFMAGSTFAVVHTPPIIWLCVLLAIPAFIGWILPYFLYRRLVEKKKEKYEPMIEEKLEEIYQICEKGHALL</sequence>
<comment type="caution">
    <text evidence="1">The sequence shown here is derived from an EMBL/GenBank/DDBJ whole genome shotgun (WGS) entry which is preliminary data.</text>
</comment>
<reference evidence="1" key="1">
    <citation type="submission" date="2009-07" db="EMBL/GenBank/DDBJ databases">
        <authorList>
            <person name="Weinstock G."/>
            <person name="Sodergren E."/>
            <person name="Clifton S."/>
            <person name="Fulton L."/>
            <person name="Fulton B."/>
            <person name="Courtney L."/>
            <person name="Fronick C."/>
            <person name="Harrison M."/>
            <person name="Strong C."/>
            <person name="Farmer C."/>
            <person name="Delahaunty K."/>
            <person name="Markovic C."/>
            <person name="Hall O."/>
            <person name="Minx P."/>
            <person name="Tomlinson C."/>
            <person name="Mitreva M."/>
            <person name="Nelson J."/>
            <person name="Hou S."/>
            <person name="Wollam A."/>
            <person name="Pepin K.H."/>
            <person name="Johnson M."/>
            <person name="Bhonagiri V."/>
            <person name="Nash W.E."/>
            <person name="Warren W."/>
            <person name="Chinwalla A."/>
            <person name="Mardis E.R."/>
            <person name="Wilson R.K."/>
        </authorList>
    </citation>
    <scope>NUCLEOTIDE SEQUENCE [LARGE SCALE GENOMIC DNA]</scope>
    <source>
        <strain evidence="1">DSM 14469</strain>
    </source>
</reference>
<protein>
    <submittedName>
        <fullName evidence="1">Uncharacterized protein</fullName>
    </submittedName>
</protein>
<evidence type="ECO:0000313" key="2">
    <source>
        <dbReference type="Proteomes" id="UP000005561"/>
    </source>
</evidence>
<dbReference type="eggNOG" id="ENOG502ZCD3">
    <property type="taxonomic scope" value="Bacteria"/>
</dbReference>
<evidence type="ECO:0000313" key="1">
    <source>
        <dbReference type="EMBL" id="EET58439.1"/>
    </source>
</evidence>
<dbReference type="OrthoDB" id="2599257at2"/>
<dbReference type="STRING" id="168384.SAMN05660368_00243"/>
<keyword evidence="2" id="KW-1185">Reference proteome</keyword>
<proteinExistence type="predicted"/>
<gene>
    <name evidence="1" type="ORF">BRYFOR_09596</name>
</gene>
<organism evidence="1 2">
    <name type="scientific">Marvinbryantia formatexigens DSM 14469</name>
    <dbReference type="NCBI Taxonomy" id="478749"/>
    <lineage>
        <taxon>Bacteria</taxon>
        <taxon>Bacillati</taxon>
        <taxon>Bacillota</taxon>
        <taxon>Clostridia</taxon>
        <taxon>Lachnospirales</taxon>
        <taxon>Lachnospiraceae</taxon>
        <taxon>Marvinbryantia</taxon>
    </lineage>
</organism>
<name>C6LLP8_9FIRM</name>